<name>D7E2X5_NOSA0</name>
<dbReference type="EMBL" id="CP002059">
    <property type="protein sequence ID" value="ADI65043.1"/>
    <property type="molecule type" value="Genomic_DNA"/>
</dbReference>
<proteinExistence type="predicted"/>
<sequence>MQDILTITITPEMKAALLEITQAEGISADSLVGKAIEDYIFTHKFHALRSYLM</sequence>
<evidence type="ECO:0000313" key="1">
    <source>
        <dbReference type="EMBL" id="ADI65043.1"/>
    </source>
</evidence>
<evidence type="ECO:0000313" key="2">
    <source>
        <dbReference type="Proteomes" id="UP000001511"/>
    </source>
</evidence>
<protein>
    <submittedName>
        <fullName evidence="1">Uncharacterized protein</fullName>
    </submittedName>
</protein>
<dbReference type="RefSeq" id="WP_013192057.1">
    <property type="nucleotide sequence ID" value="NC_014248.1"/>
</dbReference>
<dbReference type="AlphaFoldDB" id="D7E2X5"/>
<dbReference type="Proteomes" id="UP000001511">
    <property type="component" value="Chromosome"/>
</dbReference>
<gene>
    <name evidence="1" type="ordered locus">Aazo_3392</name>
</gene>
<reference evidence="1 2" key="1">
    <citation type="journal article" date="2010" name="PLoS ONE">
        <title>Genome erosion in a nitrogen-fixing vertically transmitted endosymbiotic multicellular cyanobacterium.</title>
        <authorList>
            <person name="Ran L."/>
            <person name="Larsson J."/>
            <person name="Vigil-Stenman T."/>
            <person name="Nylander J.A."/>
            <person name="Ininbergs K."/>
            <person name="Zheng W.W."/>
            <person name="Lapidus A."/>
            <person name="Lowry S."/>
            <person name="Haselkorn R."/>
            <person name="Bergman B."/>
        </authorList>
    </citation>
    <scope>NUCLEOTIDE SEQUENCE [LARGE SCALE GENOMIC DNA]</scope>
    <source>
        <strain evidence="1 2">0708</strain>
    </source>
</reference>
<dbReference type="KEGG" id="naz:Aazo_3392"/>
<dbReference type="HOGENOM" id="CLU_202966_0_0_3"/>
<accession>D7E2X5</accession>
<dbReference type="eggNOG" id="ENOG5030VSW">
    <property type="taxonomic scope" value="Bacteria"/>
</dbReference>
<keyword evidence="2" id="KW-1185">Reference proteome</keyword>
<organism evidence="1 2">
    <name type="scientific">Nostoc azollae (strain 0708)</name>
    <name type="common">Anabaena azollae (strain 0708)</name>
    <dbReference type="NCBI Taxonomy" id="551115"/>
    <lineage>
        <taxon>Bacteria</taxon>
        <taxon>Bacillati</taxon>
        <taxon>Cyanobacteriota</taxon>
        <taxon>Cyanophyceae</taxon>
        <taxon>Nostocales</taxon>
        <taxon>Nostocaceae</taxon>
        <taxon>Trichormus</taxon>
    </lineage>
</organism>